<comment type="catalytic activity">
    <reaction evidence="5 6">
        <text>cytidine(34) in tRNA(Ile2) + L-lysine + ATP = lysidine(34) in tRNA(Ile2) + AMP + diphosphate + H(+)</text>
        <dbReference type="Rhea" id="RHEA:43744"/>
        <dbReference type="Rhea" id="RHEA-COMP:10625"/>
        <dbReference type="Rhea" id="RHEA-COMP:10670"/>
        <dbReference type="ChEBI" id="CHEBI:15378"/>
        <dbReference type="ChEBI" id="CHEBI:30616"/>
        <dbReference type="ChEBI" id="CHEBI:32551"/>
        <dbReference type="ChEBI" id="CHEBI:33019"/>
        <dbReference type="ChEBI" id="CHEBI:82748"/>
        <dbReference type="ChEBI" id="CHEBI:83665"/>
        <dbReference type="ChEBI" id="CHEBI:456215"/>
        <dbReference type="EC" id="6.3.4.19"/>
    </reaction>
</comment>
<dbReference type="NCBIfam" id="TIGR02432">
    <property type="entry name" value="lysidine_TilS_N"/>
    <property type="match status" value="1"/>
</dbReference>
<keyword evidence="9" id="KW-1185">Reference proteome</keyword>
<evidence type="ECO:0000259" key="7">
    <source>
        <dbReference type="Pfam" id="PF01171"/>
    </source>
</evidence>
<gene>
    <name evidence="6 8" type="primary">tilS</name>
    <name evidence="8" type="ORF">GCM10007359_16250</name>
</gene>
<proteinExistence type="inferred from homology"/>
<dbReference type="Gene3D" id="1.20.59.20">
    <property type="match status" value="1"/>
</dbReference>
<feature type="binding site" evidence="6">
    <location>
        <begin position="57"/>
        <end position="62"/>
    </location>
    <ligand>
        <name>ATP</name>
        <dbReference type="ChEBI" id="CHEBI:30616"/>
    </ligand>
</feature>
<dbReference type="Gene3D" id="3.40.50.620">
    <property type="entry name" value="HUPs"/>
    <property type="match status" value="1"/>
</dbReference>
<evidence type="ECO:0000256" key="5">
    <source>
        <dbReference type="ARBA" id="ARBA00048539"/>
    </source>
</evidence>
<dbReference type="GO" id="GO:0005737">
    <property type="term" value="C:cytoplasm"/>
    <property type="evidence" value="ECO:0007669"/>
    <property type="project" value="UniProtKB-SubCell"/>
</dbReference>
<accession>A0A917IVV1</accession>
<comment type="domain">
    <text evidence="6">The N-terminal region contains the highly conserved SGGXDS motif, predicted to be a P-loop motif involved in ATP binding.</text>
</comment>
<evidence type="ECO:0000313" key="8">
    <source>
        <dbReference type="EMBL" id="GGH64193.1"/>
    </source>
</evidence>
<dbReference type="InterPro" id="IPR014729">
    <property type="entry name" value="Rossmann-like_a/b/a_fold"/>
</dbReference>
<keyword evidence="2 6" id="KW-0819">tRNA processing</keyword>
<dbReference type="GO" id="GO:0032267">
    <property type="term" value="F:tRNA(Ile)-lysidine synthase activity"/>
    <property type="evidence" value="ECO:0007669"/>
    <property type="project" value="UniProtKB-EC"/>
</dbReference>
<dbReference type="CDD" id="cd01992">
    <property type="entry name" value="TilS_N"/>
    <property type="match status" value="1"/>
</dbReference>
<dbReference type="HAMAP" id="MF_01161">
    <property type="entry name" value="tRNA_Ile_lys_synt"/>
    <property type="match status" value="1"/>
</dbReference>
<dbReference type="GO" id="GO:0005524">
    <property type="term" value="F:ATP binding"/>
    <property type="evidence" value="ECO:0007669"/>
    <property type="project" value="UniProtKB-UniRule"/>
</dbReference>
<comment type="function">
    <text evidence="6">Ligates lysine onto the cytidine present at position 34 of the AUA codon-specific tRNA(Ile) that contains the anticodon CAU, in an ATP-dependent manner. Cytidine is converted to lysidine, thus changing the amino acid specificity of the tRNA from methionine to isoleucine.</text>
</comment>
<comment type="caution">
    <text evidence="8">The sequence shown here is derived from an EMBL/GenBank/DDBJ whole genome shotgun (WGS) entry which is preliminary data.</text>
</comment>
<name>A0A917IVV1_9MICC</name>
<sequence length="384" mass="40956">MQTGRKGRLSPAVGRARFETARVLNEFLGPGSVAASGKPSQNREPLDAKPLFLVGCSGGPDSLALASVAAHFVRRQDARVGAVIVDHQLQPGSAQVAETAADRCRALGLDPVVVKTVIVDSAAGGPEMAARTARYGAFAEAVAETGASGVLLAHTLDDQAETVLLGLARGSGTRSLAGMAEVRRQGELTLIRPLLNLRRADIEEICEAEELEPWYDPTNADESLMRARVRHTILPFLEEQLGGDVATSLARTAQILGPDSDYLDRQARQLVEDETFVISANLALPAEVEGEQILVLDRAEIAALPEALRRRVLSLLVQRVGGHAASFERLAALDAFVRELAVAGPVQMSGHVSAWKMRPAGPLRKRGVLVLGATQSSKNMLLKR</sequence>
<keyword evidence="6" id="KW-0963">Cytoplasm</keyword>
<dbReference type="SUPFAM" id="SSF52402">
    <property type="entry name" value="Adenine nucleotide alpha hydrolases-like"/>
    <property type="match status" value="1"/>
</dbReference>
<organism evidence="8 9">
    <name type="scientific">Rothia aerolata</name>
    <dbReference type="NCBI Taxonomy" id="1812262"/>
    <lineage>
        <taxon>Bacteria</taxon>
        <taxon>Bacillati</taxon>
        <taxon>Actinomycetota</taxon>
        <taxon>Actinomycetes</taxon>
        <taxon>Micrococcales</taxon>
        <taxon>Micrococcaceae</taxon>
        <taxon>Rothia</taxon>
    </lineage>
</organism>
<evidence type="ECO:0000256" key="1">
    <source>
        <dbReference type="ARBA" id="ARBA00022598"/>
    </source>
</evidence>
<dbReference type="EC" id="6.3.4.19" evidence="6"/>
<keyword evidence="4 6" id="KW-0067">ATP-binding</keyword>
<evidence type="ECO:0000256" key="6">
    <source>
        <dbReference type="HAMAP-Rule" id="MF_01161"/>
    </source>
</evidence>
<dbReference type="EMBL" id="BMDC01000003">
    <property type="protein sequence ID" value="GGH64193.1"/>
    <property type="molecule type" value="Genomic_DNA"/>
</dbReference>
<protein>
    <recommendedName>
        <fullName evidence="6">tRNA(Ile)-lysidine synthase</fullName>
        <ecNumber evidence="6">6.3.4.19</ecNumber>
    </recommendedName>
    <alternativeName>
        <fullName evidence="6">tRNA(Ile)-2-lysyl-cytidine synthase</fullName>
    </alternativeName>
    <alternativeName>
        <fullName evidence="6">tRNA(Ile)-lysidine synthetase</fullName>
    </alternativeName>
</protein>
<evidence type="ECO:0000256" key="4">
    <source>
        <dbReference type="ARBA" id="ARBA00022840"/>
    </source>
</evidence>
<evidence type="ECO:0000256" key="3">
    <source>
        <dbReference type="ARBA" id="ARBA00022741"/>
    </source>
</evidence>
<reference evidence="8 9" key="1">
    <citation type="journal article" date="2014" name="Int. J. Syst. Evol. Microbiol.">
        <title>Complete genome sequence of Corynebacterium casei LMG S-19264T (=DSM 44701T), isolated from a smear-ripened cheese.</title>
        <authorList>
            <consortium name="US DOE Joint Genome Institute (JGI-PGF)"/>
            <person name="Walter F."/>
            <person name="Albersmeier A."/>
            <person name="Kalinowski J."/>
            <person name="Ruckert C."/>
        </authorList>
    </citation>
    <scope>NUCLEOTIDE SEQUENCE [LARGE SCALE GENOMIC DNA]</scope>
    <source>
        <strain evidence="8 9">CCM 8669</strain>
    </source>
</reference>
<dbReference type="AlphaFoldDB" id="A0A917IVV1"/>
<evidence type="ECO:0000313" key="9">
    <source>
        <dbReference type="Proteomes" id="UP000600171"/>
    </source>
</evidence>
<dbReference type="PANTHER" id="PTHR43033:SF1">
    <property type="entry name" value="TRNA(ILE)-LYSIDINE SYNTHASE-RELATED"/>
    <property type="match status" value="1"/>
</dbReference>
<dbReference type="SUPFAM" id="SSF82829">
    <property type="entry name" value="MesJ substrate recognition domain-like"/>
    <property type="match status" value="1"/>
</dbReference>
<dbReference type="InterPro" id="IPR011063">
    <property type="entry name" value="TilS/TtcA_N"/>
</dbReference>
<dbReference type="InterPro" id="IPR012795">
    <property type="entry name" value="tRNA_Ile_lys_synt_N"/>
</dbReference>
<keyword evidence="3 6" id="KW-0547">Nucleotide-binding</keyword>
<comment type="subcellular location">
    <subcellularLocation>
        <location evidence="6">Cytoplasm</location>
    </subcellularLocation>
</comment>
<dbReference type="PANTHER" id="PTHR43033">
    <property type="entry name" value="TRNA(ILE)-LYSIDINE SYNTHASE-RELATED"/>
    <property type="match status" value="1"/>
</dbReference>
<keyword evidence="1 6" id="KW-0436">Ligase</keyword>
<feature type="domain" description="tRNA(Ile)-lysidine/2-thiocytidine synthase N-terminal" evidence="7">
    <location>
        <begin position="52"/>
        <end position="231"/>
    </location>
</feature>
<dbReference type="RefSeq" id="WP_188359884.1">
    <property type="nucleotide sequence ID" value="NZ_BMDC01000003.1"/>
</dbReference>
<evidence type="ECO:0000256" key="2">
    <source>
        <dbReference type="ARBA" id="ARBA00022694"/>
    </source>
</evidence>
<dbReference type="Pfam" id="PF01171">
    <property type="entry name" value="ATP_bind_3"/>
    <property type="match status" value="1"/>
</dbReference>
<dbReference type="InterPro" id="IPR012094">
    <property type="entry name" value="tRNA_Ile_lys_synt"/>
</dbReference>
<comment type="similarity">
    <text evidence="6">Belongs to the tRNA(Ile)-lysidine synthase family.</text>
</comment>
<dbReference type="GO" id="GO:0006400">
    <property type="term" value="P:tRNA modification"/>
    <property type="evidence" value="ECO:0007669"/>
    <property type="project" value="UniProtKB-UniRule"/>
</dbReference>
<dbReference type="Proteomes" id="UP000600171">
    <property type="component" value="Unassembled WGS sequence"/>
</dbReference>